<dbReference type="Pfam" id="PF01969">
    <property type="entry name" value="Ni_insertion"/>
    <property type="match status" value="1"/>
</dbReference>
<comment type="caution">
    <text evidence="3">The sequence shown here is derived from an EMBL/GenBank/DDBJ whole genome shotgun (WGS) entry which is preliminary data.</text>
</comment>
<organism evidence="3 4">
    <name type="scientific">Roseofilum casamattae BLCC-M143</name>
    <dbReference type="NCBI Taxonomy" id="3022442"/>
    <lineage>
        <taxon>Bacteria</taxon>
        <taxon>Bacillati</taxon>
        <taxon>Cyanobacteriota</taxon>
        <taxon>Cyanophyceae</taxon>
        <taxon>Desertifilales</taxon>
        <taxon>Desertifilaceae</taxon>
        <taxon>Roseofilum</taxon>
        <taxon>Roseofilum casamattae</taxon>
    </lineage>
</organism>
<evidence type="ECO:0000313" key="3">
    <source>
        <dbReference type="EMBL" id="MDJ1181725.1"/>
    </source>
</evidence>
<evidence type="ECO:0000313" key="4">
    <source>
        <dbReference type="Proteomes" id="UP001232992"/>
    </source>
</evidence>
<dbReference type="Gene3D" id="3.30.70.1380">
    <property type="entry name" value="Transcriptional regulatory protein pf0864 domain like"/>
    <property type="match status" value="1"/>
</dbReference>
<dbReference type="HAMAP" id="MF_01074">
    <property type="entry name" value="LarC"/>
    <property type="match status" value="1"/>
</dbReference>
<dbReference type="RefSeq" id="WP_283756379.1">
    <property type="nucleotide sequence ID" value="NZ_JAQOSQ010000001.1"/>
</dbReference>
<gene>
    <name evidence="3" type="primary">larC</name>
    <name evidence="3" type="ORF">PMH09_00830</name>
</gene>
<name>A0ABT7BRA3_9CYAN</name>
<evidence type="ECO:0000256" key="2">
    <source>
        <dbReference type="HAMAP-Rule" id="MF_01074"/>
    </source>
</evidence>
<dbReference type="NCBIfam" id="TIGR00299">
    <property type="entry name" value="nickel pincer cofactor biosynthesis protein LarC"/>
    <property type="match status" value="1"/>
</dbReference>
<sequence length="405" mass="44385">MGKIGYLDCPTGLAGDMCLGALVDAGVPLEYLAESLQPLRMAQEYQLRAERITHHGQVGTKVHVDLNPTAHHHHHHDGEHQHQHGRHLPEIIQMIRAARFPARVEERSLAIFHKLALAEAAVHGIEPEQVHFHEVGATDAVVDIVGTCLGLEWLGIDEVFCSPLPTGGGTVKAAHGVLPVPVPAVLKLWEMGKVPVFSNGIDRELVTPTGAAIAVTLATQFGSAPMMTLESVGWGAGTAKLPLANMVRLWVGRQAEEGLQQVAVLETQIDDVSPQAIAYCLEALLEAGALDAFTQPTMMKKSRLGTLLTVICPLDKIEECEGIIFRETTTLGIRRSLQSRSILRRQLRTLPTPYGEVRVKFAWKGEELCNIQPEYEDCARLAREQDLPWQQVHQVALELGRANPN</sequence>
<comment type="similarity">
    <text evidence="2">Belongs to the LarC family.</text>
</comment>
<proteinExistence type="inferred from homology"/>
<keyword evidence="1 2" id="KW-0533">Nickel</keyword>
<dbReference type="PANTHER" id="PTHR36566:SF1">
    <property type="entry name" value="PYRIDINIUM-3,5-BISTHIOCARBOXYLIC ACID MONONUCLEOTIDE NICKEL INSERTION PROTEIN"/>
    <property type="match status" value="1"/>
</dbReference>
<accession>A0ABT7BRA3</accession>
<keyword evidence="2" id="KW-0456">Lyase</keyword>
<evidence type="ECO:0000256" key="1">
    <source>
        <dbReference type="ARBA" id="ARBA00022596"/>
    </source>
</evidence>
<protein>
    <recommendedName>
        <fullName evidence="2">Putative nickel insertion protein</fullName>
    </recommendedName>
</protein>
<dbReference type="Proteomes" id="UP001232992">
    <property type="component" value="Unassembled WGS sequence"/>
</dbReference>
<dbReference type="Gene3D" id="3.10.20.300">
    <property type="entry name" value="mk0293 like domain"/>
    <property type="match status" value="1"/>
</dbReference>
<dbReference type="EMBL" id="JAQOSQ010000001">
    <property type="protein sequence ID" value="MDJ1181725.1"/>
    <property type="molecule type" value="Genomic_DNA"/>
</dbReference>
<reference evidence="3 4" key="1">
    <citation type="submission" date="2023-01" db="EMBL/GenBank/DDBJ databases">
        <title>Novel diversity within Roseofilum (Cyanobacteria; Desertifilaceae) from marine benthic mats with descriptions of four novel species.</title>
        <authorList>
            <person name="Wang Y."/>
            <person name="Berthold D.E."/>
            <person name="Hu J."/>
            <person name="Lefler F.W."/>
            <person name="Laughinghouse H.D. IV."/>
        </authorList>
    </citation>
    <scope>NUCLEOTIDE SEQUENCE [LARGE SCALE GENOMIC DNA]</scope>
    <source>
        <strain evidence="3 4">BLCC-M143</strain>
    </source>
</reference>
<keyword evidence="4" id="KW-1185">Reference proteome</keyword>
<dbReference type="PANTHER" id="PTHR36566">
    <property type="entry name" value="NICKEL INSERTION PROTEIN-RELATED"/>
    <property type="match status" value="1"/>
</dbReference>
<dbReference type="InterPro" id="IPR002822">
    <property type="entry name" value="Ni_insertion"/>
</dbReference>